<evidence type="ECO:0000313" key="3">
    <source>
        <dbReference type="Proteomes" id="UP000584374"/>
    </source>
</evidence>
<dbReference type="Proteomes" id="UP000584374">
    <property type="component" value="Unassembled WGS sequence"/>
</dbReference>
<gene>
    <name evidence="2" type="ORF">BJ970_004838</name>
</gene>
<dbReference type="AlphaFoldDB" id="A0A840Q965"/>
<protein>
    <submittedName>
        <fullName evidence="2">Putative dehydrogenase</fullName>
    </submittedName>
</protein>
<feature type="domain" description="Gfo/Idh/MocA-like oxidoreductase N-terminal" evidence="1">
    <location>
        <begin position="7"/>
        <end position="94"/>
    </location>
</feature>
<sequence length="109" mass="11861">MSPSRRLRVGVIGCGAVAQIMHLPYLRSLPDKFDIAALSDLSPGLLDLLGEQYGVPAERRFPDYRELLDGEVDAVLVLSSGSHPPQVIAAAEAGQARTGREARHHLWHP</sequence>
<reference evidence="2 3" key="1">
    <citation type="submission" date="2020-08" db="EMBL/GenBank/DDBJ databases">
        <title>Sequencing the genomes of 1000 actinobacteria strains.</title>
        <authorList>
            <person name="Klenk H.-P."/>
        </authorList>
    </citation>
    <scope>NUCLEOTIDE SEQUENCE [LARGE SCALE GENOMIC DNA]</scope>
    <source>
        <strain evidence="2 3">DSM 45584</strain>
    </source>
</reference>
<name>A0A840Q965_9PSEU</name>
<dbReference type="InterPro" id="IPR000683">
    <property type="entry name" value="Gfo/Idh/MocA-like_OxRdtase_N"/>
</dbReference>
<evidence type="ECO:0000259" key="1">
    <source>
        <dbReference type="Pfam" id="PF01408"/>
    </source>
</evidence>
<comment type="caution">
    <text evidence="2">The sequence shown here is derived from an EMBL/GenBank/DDBJ whole genome shotgun (WGS) entry which is preliminary data.</text>
</comment>
<organism evidence="2 3">
    <name type="scientific">Saccharopolyspora phatthalungensis</name>
    <dbReference type="NCBI Taxonomy" id="664693"/>
    <lineage>
        <taxon>Bacteria</taxon>
        <taxon>Bacillati</taxon>
        <taxon>Actinomycetota</taxon>
        <taxon>Actinomycetes</taxon>
        <taxon>Pseudonocardiales</taxon>
        <taxon>Pseudonocardiaceae</taxon>
        <taxon>Saccharopolyspora</taxon>
    </lineage>
</organism>
<dbReference type="PANTHER" id="PTHR43708:SF4">
    <property type="entry name" value="OXIDOREDUCTASE YCEM-RELATED"/>
    <property type="match status" value="1"/>
</dbReference>
<dbReference type="GO" id="GO:0000166">
    <property type="term" value="F:nucleotide binding"/>
    <property type="evidence" value="ECO:0007669"/>
    <property type="project" value="InterPro"/>
</dbReference>
<dbReference type="RefSeq" id="WP_184728277.1">
    <property type="nucleotide sequence ID" value="NZ_JACHIW010000001.1"/>
</dbReference>
<accession>A0A840Q965</accession>
<dbReference type="EMBL" id="JACHIW010000001">
    <property type="protein sequence ID" value="MBB5157304.1"/>
    <property type="molecule type" value="Genomic_DNA"/>
</dbReference>
<evidence type="ECO:0000313" key="2">
    <source>
        <dbReference type="EMBL" id="MBB5157304.1"/>
    </source>
</evidence>
<dbReference type="Gene3D" id="3.40.50.720">
    <property type="entry name" value="NAD(P)-binding Rossmann-like Domain"/>
    <property type="match status" value="1"/>
</dbReference>
<dbReference type="InterPro" id="IPR051317">
    <property type="entry name" value="Gfo/Idh/MocA_oxidoreduct"/>
</dbReference>
<keyword evidence="3" id="KW-1185">Reference proteome</keyword>
<dbReference type="InterPro" id="IPR036291">
    <property type="entry name" value="NAD(P)-bd_dom_sf"/>
</dbReference>
<dbReference type="Pfam" id="PF01408">
    <property type="entry name" value="GFO_IDH_MocA"/>
    <property type="match status" value="1"/>
</dbReference>
<proteinExistence type="predicted"/>
<dbReference type="SUPFAM" id="SSF51735">
    <property type="entry name" value="NAD(P)-binding Rossmann-fold domains"/>
    <property type="match status" value="1"/>
</dbReference>
<dbReference type="PANTHER" id="PTHR43708">
    <property type="entry name" value="CONSERVED EXPRESSED OXIDOREDUCTASE (EUROFUNG)"/>
    <property type="match status" value="1"/>
</dbReference>